<dbReference type="AlphaFoldDB" id="A0A164Z3R0"/>
<dbReference type="SUPFAM" id="SSF53335">
    <property type="entry name" value="S-adenosyl-L-methionine-dependent methyltransferases"/>
    <property type="match status" value="1"/>
</dbReference>
<keyword evidence="1" id="KW-0597">Phosphoprotein</keyword>
<evidence type="ECO:0000256" key="4">
    <source>
        <dbReference type="ARBA" id="ARBA00022691"/>
    </source>
</evidence>
<organism evidence="5 6">
    <name type="scientific">Sistotremastrum niveocremeum HHB9708</name>
    <dbReference type="NCBI Taxonomy" id="1314777"/>
    <lineage>
        <taxon>Eukaryota</taxon>
        <taxon>Fungi</taxon>
        <taxon>Dikarya</taxon>
        <taxon>Basidiomycota</taxon>
        <taxon>Agaricomycotina</taxon>
        <taxon>Agaricomycetes</taxon>
        <taxon>Sistotremastrales</taxon>
        <taxon>Sistotremastraceae</taxon>
        <taxon>Sertulicium</taxon>
        <taxon>Sertulicium niveocremeum</taxon>
    </lineage>
</organism>
<name>A0A164Z3R0_9AGAM</name>
<dbReference type="Proteomes" id="UP000076722">
    <property type="component" value="Unassembled WGS sequence"/>
</dbReference>
<dbReference type="InterPro" id="IPR008854">
    <property type="entry name" value="TPMT"/>
</dbReference>
<sequence>MSNTIEQRDVAKIPGVNRIRELIGQSGEAGWDLAWKESMTPWDLGEMQKPLRDLLESDRVPFPTVGKAIVPGCGRGYEAVYIAGKLGLEVVGMDISPTAVEAAKANLATSNVPSGARVKFELASFFELPSPKSDNDTYDLAFDYTFFVAVPLDLRAVWGTQMTALVKSGGYLIALVWPIDGDRPGGPPYSVKVADYEAVLPQGWTKILDEPTNRPERVNTERIVVWRRN</sequence>
<keyword evidence="4" id="KW-0949">S-adenosyl-L-methionine</keyword>
<dbReference type="GO" id="GO:0008757">
    <property type="term" value="F:S-adenosylmethionine-dependent methyltransferase activity"/>
    <property type="evidence" value="ECO:0007669"/>
    <property type="project" value="InterPro"/>
</dbReference>
<dbReference type="PROSITE" id="PS51585">
    <property type="entry name" value="SAM_MT_TPMT"/>
    <property type="match status" value="1"/>
</dbReference>
<evidence type="ECO:0000256" key="3">
    <source>
        <dbReference type="ARBA" id="ARBA00022679"/>
    </source>
</evidence>
<evidence type="ECO:0000313" key="6">
    <source>
        <dbReference type="Proteomes" id="UP000076722"/>
    </source>
</evidence>
<dbReference type="OrthoDB" id="276151at2759"/>
<dbReference type="InterPro" id="IPR029063">
    <property type="entry name" value="SAM-dependent_MTases_sf"/>
</dbReference>
<evidence type="ECO:0000256" key="1">
    <source>
        <dbReference type="ARBA" id="ARBA00022553"/>
    </source>
</evidence>
<evidence type="ECO:0000256" key="2">
    <source>
        <dbReference type="ARBA" id="ARBA00022603"/>
    </source>
</evidence>
<dbReference type="PANTHER" id="PTHR32183:SF6">
    <property type="entry name" value="CYSTEINE SULFINATE DESULFINASE_CYSTEINE DESULFURASE AND RELATED ENZYMES"/>
    <property type="match status" value="1"/>
</dbReference>
<dbReference type="Gene3D" id="3.40.50.150">
    <property type="entry name" value="Vaccinia Virus protein VP39"/>
    <property type="match status" value="1"/>
</dbReference>
<keyword evidence="2 5" id="KW-0489">Methyltransferase</keyword>
<keyword evidence="6" id="KW-1185">Reference proteome</keyword>
<accession>A0A164Z3R0</accession>
<dbReference type="PANTHER" id="PTHR32183">
    <property type="match status" value="1"/>
</dbReference>
<dbReference type="Pfam" id="PF05724">
    <property type="entry name" value="TPMT"/>
    <property type="match status" value="1"/>
</dbReference>
<dbReference type="CDD" id="cd02440">
    <property type="entry name" value="AdoMet_MTases"/>
    <property type="match status" value="1"/>
</dbReference>
<evidence type="ECO:0000313" key="5">
    <source>
        <dbReference type="EMBL" id="KZS97512.1"/>
    </source>
</evidence>
<gene>
    <name evidence="5" type="ORF">SISNIDRAFT_188185</name>
</gene>
<protein>
    <submittedName>
        <fullName evidence="5">S-adenosyl-L-methionine-dependent methyltransferase</fullName>
    </submittedName>
</protein>
<keyword evidence="3 5" id="KW-0808">Transferase</keyword>
<dbReference type="GO" id="GO:0032259">
    <property type="term" value="P:methylation"/>
    <property type="evidence" value="ECO:0007669"/>
    <property type="project" value="UniProtKB-KW"/>
</dbReference>
<dbReference type="EMBL" id="KV419396">
    <property type="protein sequence ID" value="KZS97512.1"/>
    <property type="molecule type" value="Genomic_DNA"/>
</dbReference>
<proteinExistence type="predicted"/>
<reference evidence="5 6" key="1">
    <citation type="journal article" date="2016" name="Mol. Biol. Evol.">
        <title>Comparative Genomics of Early-Diverging Mushroom-Forming Fungi Provides Insights into the Origins of Lignocellulose Decay Capabilities.</title>
        <authorList>
            <person name="Nagy L.G."/>
            <person name="Riley R."/>
            <person name="Tritt A."/>
            <person name="Adam C."/>
            <person name="Daum C."/>
            <person name="Floudas D."/>
            <person name="Sun H."/>
            <person name="Yadav J.S."/>
            <person name="Pangilinan J."/>
            <person name="Larsson K.H."/>
            <person name="Matsuura K."/>
            <person name="Barry K."/>
            <person name="Labutti K."/>
            <person name="Kuo R."/>
            <person name="Ohm R.A."/>
            <person name="Bhattacharya S.S."/>
            <person name="Shirouzu T."/>
            <person name="Yoshinaga Y."/>
            <person name="Martin F.M."/>
            <person name="Grigoriev I.V."/>
            <person name="Hibbett D.S."/>
        </authorList>
    </citation>
    <scope>NUCLEOTIDE SEQUENCE [LARGE SCALE GENOMIC DNA]</scope>
    <source>
        <strain evidence="5 6">HHB9708</strain>
    </source>
</reference>
<dbReference type="STRING" id="1314777.A0A164Z3R0"/>